<feature type="transmembrane region" description="Helical" evidence="1">
    <location>
        <begin position="187"/>
        <end position="205"/>
    </location>
</feature>
<feature type="transmembrane region" description="Helical" evidence="1">
    <location>
        <begin position="12"/>
        <end position="32"/>
    </location>
</feature>
<sequence length="314" mass="34631">MIWLTWRQHRKQALFTLIGLAALAAFIVPTGLSMHRAFDRLVTRGCATSTPEQPCDGFREFSTAYGSYIYACVLLLIVPLLFGLFWGAPLVAREIEQGTHRMIWTQGISRRHWALTKVGLLGGAVTVLAVVYGLGISWWYEPLRFVESRFDEIFFDVQGVAPVGYTLFAVALGIAAGALVPKVVPAMAITLPVFIAARLAVALYARPRFATPVTNTFPVVVDPASNVGSIRIGTWLLSSDVRRPDGTFVTSGAVVCPPAEATECLGSLGSDLHNRQVFQPEDRFWPFQWIETGVFVVLAALLVWLAVRRIRRIV</sequence>
<dbReference type="AlphaFoldDB" id="A0A917UEM0"/>
<feature type="transmembrane region" description="Helical" evidence="1">
    <location>
        <begin position="113"/>
        <end position="140"/>
    </location>
</feature>
<feature type="transmembrane region" description="Helical" evidence="1">
    <location>
        <begin position="68"/>
        <end position="92"/>
    </location>
</feature>
<dbReference type="RefSeq" id="WP_190257572.1">
    <property type="nucleotide sequence ID" value="NZ_BMPI01000102.1"/>
</dbReference>
<dbReference type="Proteomes" id="UP000642070">
    <property type="component" value="Unassembled WGS sequence"/>
</dbReference>
<keyword evidence="1" id="KW-0472">Membrane</keyword>
<reference evidence="2" key="1">
    <citation type="journal article" date="2014" name="Int. J. Syst. Evol. Microbiol.">
        <title>Complete genome sequence of Corynebacterium casei LMG S-19264T (=DSM 44701T), isolated from a smear-ripened cheese.</title>
        <authorList>
            <consortium name="US DOE Joint Genome Institute (JGI-PGF)"/>
            <person name="Walter F."/>
            <person name="Albersmeier A."/>
            <person name="Kalinowski J."/>
            <person name="Ruckert C."/>
        </authorList>
    </citation>
    <scope>NUCLEOTIDE SEQUENCE</scope>
    <source>
        <strain evidence="2">JCM 19831</strain>
    </source>
</reference>
<feature type="transmembrane region" description="Helical" evidence="1">
    <location>
        <begin position="287"/>
        <end position="307"/>
    </location>
</feature>
<keyword evidence="1" id="KW-1133">Transmembrane helix</keyword>
<organism evidence="2 3">
    <name type="scientific">Dactylosporangium sucinum</name>
    <dbReference type="NCBI Taxonomy" id="1424081"/>
    <lineage>
        <taxon>Bacteria</taxon>
        <taxon>Bacillati</taxon>
        <taxon>Actinomycetota</taxon>
        <taxon>Actinomycetes</taxon>
        <taxon>Micromonosporales</taxon>
        <taxon>Micromonosporaceae</taxon>
        <taxon>Dactylosporangium</taxon>
    </lineage>
</organism>
<accession>A0A917UEM0</accession>
<name>A0A917UEM0_9ACTN</name>
<evidence type="ECO:0000256" key="1">
    <source>
        <dbReference type="SAM" id="Phobius"/>
    </source>
</evidence>
<evidence type="ECO:0000313" key="3">
    <source>
        <dbReference type="Proteomes" id="UP000642070"/>
    </source>
</evidence>
<gene>
    <name evidence="2" type="ORF">GCM10007977_104370</name>
</gene>
<dbReference type="EMBL" id="BMPI01000102">
    <property type="protein sequence ID" value="GGM85669.1"/>
    <property type="molecule type" value="Genomic_DNA"/>
</dbReference>
<keyword evidence="3" id="KW-1185">Reference proteome</keyword>
<evidence type="ECO:0000313" key="2">
    <source>
        <dbReference type="EMBL" id="GGM85669.1"/>
    </source>
</evidence>
<protein>
    <submittedName>
        <fullName evidence="2">Transporter</fullName>
    </submittedName>
</protein>
<feature type="transmembrane region" description="Helical" evidence="1">
    <location>
        <begin position="160"/>
        <end position="180"/>
    </location>
</feature>
<proteinExistence type="predicted"/>
<keyword evidence="1" id="KW-0812">Transmembrane</keyword>
<comment type="caution">
    <text evidence="2">The sequence shown here is derived from an EMBL/GenBank/DDBJ whole genome shotgun (WGS) entry which is preliminary data.</text>
</comment>
<reference evidence="2" key="2">
    <citation type="submission" date="2020-09" db="EMBL/GenBank/DDBJ databases">
        <authorList>
            <person name="Sun Q."/>
            <person name="Ohkuma M."/>
        </authorList>
    </citation>
    <scope>NUCLEOTIDE SEQUENCE</scope>
    <source>
        <strain evidence="2">JCM 19831</strain>
    </source>
</reference>